<sequence length="47" mass="5389">MVECDGRTRNNALVCGFVWNKKKKQIPLKRYGWGVLLPTAYHLLPCA</sequence>
<accession>Q38F12</accession>
<dbReference type="GeneID" id="3660406"/>
<dbReference type="EMBL" id="CM000207">
    <property type="protein sequence ID" value="EAN76608.1"/>
    <property type="molecule type" value="Genomic_DNA"/>
</dbReference>
<keyword evidence="2" id="KW-1185">Reference proteome</keyword>
<reference evidence="1 2" key="1">
    <citation type="journal article" date="2005" name="Science">
        <title>Comparative genomics of trypanosomatid parasitic protozoa.</title>
        <authorList>
            <person name="El-Sayed N.M."/>
            <person name="Myler P.J."/>
            <person name="Blandin G."/>
            <person name="Berriman M."/>
            <person name="Crabtree J."/>
            <person name="Aggarwal G."/>
            <person name="Caler E."/>
            <person name="Renauld H."/>
            <person name="Worthey E.A."/>
            <person name="Hertz-Fowler C."/>
            <person name="Ghedin E."/>
            <person name="Peacock C."/>
            <person name="Bartholomeu D.C."/>
            <person name="Haas B.J."/>
            <person name="Tran A.N."/>
            <person name="Wortman J.R."/>
            <person name="Alsmark U.C."/>
            <person name="Angiuoli S."/>
            <person name="Anupama A."/>
            <person name="Badger J."/>
            <person name="Bringaud F."/>
            <person name="Cadag E."/>
            <person name="Carlton J.M."/>
            <person name="Cerqueira G.C."/>
            <person name="Creasy T."/>
            <person name="Delcher A.L."/>
            <person name="Djikeng A."/>
            <person name="Embley T.M."/>
            <person name="Hauser C."/>
            <person name="Ivens A.C."/>
            <person name="Kummerfeld S.K."/>
            <person name="Pereira-Leal J.B."/>
            <person name="Nilsson D."/>
            <person name="Peterson J."/>
            <person name="Salzberg S.L."/>
            <person name="Shallom J."/>
            <person name="Silva J.C."/>
            <person name="Sundaram J."/>
            <person name="Westenberger S."/>
            <person name="White O."/>
            <person name="Melville S.E."/>
            <person name="Donelson J.E."/>
            <person name="Andersson B."/>
            <person name="Stuart K.D."/>
            <person name="Hall N."/>
        </authorList>
    </citation>
    <scope>NUCLEOTIDE SEQUENCE [LARGE SCALE GENOMIC DNA]</scope>
    <source>
        <strain evidence="1 2">927/4 GUTat10.1</strain>
    </source>
</reference>
<dbReference type="InParanoid" id="Q38F12"/>
<gene>
    <name evidence="1" type="ORF">Tb09.160.3950</name>
</gene>
<protein>
    <submittedName>
        <fullName evidence="1">Uncharacterized protein</fullName>
    </submittedName>
</protein>
<name>Q38F12_TRYB2</name>
<dbReference type="AlphaFoldDB" id="Q38F12"/>
<evidence type="ECO:0000313" key="1">
    <source>
        <dbReference type="EMBL" id="EAN76608.1"/>
    </source>
</evidence>
<proteinExistence type="predicted"/>
<organism evidence="1 2">
    <name type="scientific">Trypanosoma brucei brucei (strain 927/4 GUTat10.1)</name>
    <dbReference type="NCBI Taxonomy" id="185431"/>
    <lineage>
        <taxon>Eukaryota</taxon>
        <taxon>Discoba</taxon>
        <taxon>Euglenozoa</taxon>
        <taxon>Kinetoplastea</taxon>
        <taxon>Metakinetoplastina</taxon>
        <taxon>Trypanosomatida</taxon>
        <taxon>Trypanosomatidae</taxon>
        <taxon>Trypanosoma</taxon>
    </lineage>
</organism>
<dbReference type="RefSeq" id="XP_803852.1">
    <property type="nucleotide sequence ID" value="XM_798759.1"/>
</dbReference>
<dbReference type="KEGG" id="tbr:Tb09.160.3950"/>
<reference evidence="1 2" key="2">
    <citation type="journal article" date="2005" name="Science">
        <title>The genome of the African trypanosome Trypanosoma brucei.</title>
        <authorList>
            <person name="Berriman M."/>
            <person name="Ghedin E."/>
            <person name="Hertz-Fowler C."/>
            <person name="Blandin G."/>
            <person name="Renauld H."/>
            <person name="Bartholomeu D.C."/>
            <person name="Lennard N.J."/>
            <person name="Caler E."/>
            <person name="Hamlin N.E."/>
            <person name="Haas B."/>
            <person name="Bohme U."/>
            <person name="Hannick L."/>
            <person name="Aslett M.A."/>
            <person name="Shallom J."/>
            <person name="Marcello L."/>
            <person name="Hou L."/>
            <person name="Wickstead B."/>
            <person name="Alsmark U.C."/>
            <person name="Arrowsmith C."/>
            <person name="Atkin R.J."/>
            <person name="Barron A.J."/>
            <person name="Bringaud F."/>
            <person name="Brooks K."/>
            <person name="Carrington M."/>
            <person name="Cherevach I."/>
            <person name="Chillingworth T.J."/>
            <person name="Churcher C."/>
            <person name="Clark L.N."/>
            <person name="Corton C.H."/>
            <person name="Cronin A."/>
            <person name="Davies R.M."/>
            <person name="Doggett J."/>
            <person name="Djikeng A."/>
            <person name="Feldblyum T."/>
            <person name="Field M.C."/>
            <person name="Fraser A."/>
            <person name="Goodhead I."/>
            <person name="Hance Z."/>
            <person name="Harper D."/>
            <person name="Harris B.R."/>
            <person name="Hauser H."/>
            <person name="Hostetler J."/>
            <person name="Ivens A."/>
            <person name="Jagels K."/>
            <person name="Johnson D."/>
            <person name="Johnson J."/>
            <person name="Jones K."/>
            <person name="Kerhornou A.X."/>
            <person name="Koo H."/>
            <person name="Larke N."/>
            <person name="Landfear S."/>
            <person name="Larkin C."/>
            <person name="Leech V."/>
            <person name="Line A."/>
            <person name="Lord A."/>
            <person name="Macleod A."/>
            <person name="Mooney P.J."/>
            <person name="Moule S."/>
            <person name="Martin D.M."/>
            <person name="Morgan G.W."/>
            <person name="Mungall K."/>
            <person name="Norbertczak H."/>
            <person name="Ormond D."/>
            <person name="Pai G."/>
            <person name="Peacock C.S."/>
            <person name="Peterson J."/>
            <person name="Quail M.A."/>
            <person name="Rabbinowitsch E."/>
            <person name="Rajandream M.A."/>
            <person name="Reitter C."/>
            <person name="Salzberg S.L."/>
            <person name="Sanders M."/>
            <person name="Schobel S."/>
            <person name="Sharp S."/>
            <person name="Simmonds M."/>
            <person name="Simpson A.J."/>
            <person name="Tallon L."/>
            <person name="Turner C.M."/>
            <person name="Tait A."/>
            <person name="Tivey A.R."/>
            <person name="Van Aken S."/>
            <person name="Walker D."/>
            <person name="Wanless D."/>
            <person name="Wang S."/>
            <person name="White B."/>
            <person name="White O."/>
            <person name="Whitehead S."/>
            <person name="Woodward J."/>
            <person name="Wortman J."/>
            <person name="Adams M.D."/>
            <person name="Embley T.M."/>
            <person name="Gull K."/>
            <person name="Ullu E."/>
            <person name="Barry J.D."/>
            <person name="Fairlamb A.H."/>
            <person name="Opperdoes F."/>
            <person name="Barrell B.G."/>
            <person name="Donelson J.E."/>
            <person name="Hall N."/>
            <person name="Fraser C.M."/>
            <person name="Melville S.E."/>
            <person name="El-Sayed N.M."/>
        </authorList>
    </citation>
    <scope>NUCLEOTIDE SEQUENCE [LARGE SCALE GENOMIC DNA]</scope>
    <source>
        <strain evidence="1 2">927/4 GUTat10.1</strain>
    </source>
</reference>
<evidence type="ECO:0000313" key="2">
    <source>
        <dbReference type="Proteomes" id="UP000008524"/>
    </source>
</evidence>
<dbReference type="Proteomes" id="UP000008524">
    <property type="component" value="Chromosome 9"/>
</dbReference>
<dbReference type="PaxDb" id="5691-EAN76608"/>